<evidence type="ECO:0000313" key="1">
    <source>
        <dbReference type="EMBL" id="MCG3418731.1"/>
    </source>
</evidence>
<dbReference type="RefSeq" id="WP_106896909.1">
    <property type="nucleotide sequence ID" value="NZ_JAIFZM010000004.1"/>
</dbReference>
<dbReference type="Proteomes" id="UP001199631">
    <property type="component" value="Unassembled WGS sequence"/>
</dbReference>
<protein>
    <submittedName>
        <fullName evidence="1">Stage III sporulation protein SpoAB</fullName>
    </submittedName>
</protein>
<evidence type="ECO:0000313" key="2">
    <source>
        <dbReference type="Proteomes" id="UP001199631"/>
    </source>
</evidence>
<organism evidence="1 2">
    <name type="scientific">Oceanobacillus jordanicus</name>
    <dbReference type="NCBI Taxonomy" id="2867266"/>
    <lineage>
        <taxon>Bacteria</taxon>
        <taxon>Bacillati</taxon>
        <taxon>Bacillota</taxon>
        <taxon>Bacilli</taxon>
        <taxon>Bacillales</taxon>
        <taxon>Bacillaceae</taxon>
        <taxon>Oceanobacillus</taxon>
    </lineage>
</organism>
<dbReference type="EMBL" id="JAIFZM010000004">
    <property type="protein sequence ID" value="MCG3418731.1"/>
    <property type="molecule type" value="Genomic_DNA"/>
</dbReference>
<keyword evidence="2" id="KW-1185">Reference proteome</keyword>
<sequence>MQWIGALLFVITSTWVGFEWSSRLSNRPKQIRQLKNALQILEAEILYSQLPLNEAFLVIAKQTPQPTSKFFDTLYYELQHDKRDLFSVWEQSVDGLMKYSSLGRNEQEIIKQFGRTLGQHDFHQQQKHIQLTLSHLERELEEARDHHMKYGKMAKSLGVLCGLFVVLLLL</sequence>
<reference evidence="1 2" key="1">
    <citation type="journal article" date="2022" name="Evol. Bioinform. Online">
        <title>Draft Genome Sequence of Oceanobacillus jordanicus Strain GSFE11, a Halotolerant Plant Growth-Promoting Bacterial Endophyte Isolated From the Jordan Valley.</title>
        <authorList>
            <person name="Alhindi T."/>
            <person name="Albdaiwi R."/>
        </authorList>
    </citation>
    <scope>NUCLEOTIDE SEQUENCE [LARGE SCALE GENOMIC DNA]</scope>
    <source>
        <strain evidence="1 2">GSFE11</strain>
    </source>
</reference>
<gene>
    <name evidence="1" type="ORF">K3T81_06195</name>
</gene>
<accession>A0AAW5B2Y0</accession>
<dbReference type="NCBIfam" id="TIGR02833">
    <property type="entry name" value="spore_III_AB"/>
    <property type="match status" value="1"/>
</dbReference>
<name>A0AAW5B2Y0_9BACI</name>
<proteinExistence type="predicted"/>
<dbReference type="InterPro" id="IPR014198">
    <property type="entry name" value="Spore_III_AB"/>
</dbReference>
<comment type="caution">
    <text evidence="1">The sequence shown here is derived from an EMBL/GenBank/DDBJ whole genome shotgun (WGS) entry which is preliminary data.</text>
</comment>
<dbReference type="PIRSF" id="PIRSF021435">
    <property type="entry name" value="SpoIIIAB"/>
    <property type="match status" value="1"/>
</dbReference>
<dbReference type="AlphaFoldDB" id="A0AAW5B2Y0"/>
<dbReference type="Pfam" id="PF09548">
    <property type="entry name" value="Spore_III_AB"/>
    <property type="match status" value="1"/>
</dbReference>